<evidence type="ECO:0000313" key="3">
    <source>
        <dbReference type="Proteomes" id="UP000264141"/>
    </source>
</evidence>
<dbReference type="Gene3D" id="3.40.630.30">
    <property type="match status" value="1"/>
</dbReference>
<dbReference type="PANTHER" id="PTHR43617">
    <property type="entry name" value="L-AMINO ACID N-ACETYLTRANSFERASE"/>
    <property type="match status" value="1"/>
</dbReference>
<accession>A0A3D1JCU5</accession>
<protein>
    <submittedName>
        <fullName evidence="2">N-acetyltransferase</fullName>
    </submittedName>
</protein>
<evidence type="ECO:0000259" key="1">
    <source>
        <dbReference type="PROSITE" id="PS51186"/>
    </source>
</evidence>
<dbReference type="InterPro" id="IPR000182">
    <property type="entry name" value="GNAT_dom"/>
</dbReference>
<name>A0A3D1JCU5_9CHLR</name>
<comment type="caution">
    <text evidence="2">The sequence shown here is derived from an EMBL/GenBank/DDBJ whole genome shotgun (WGS) entry which is preliminary data.</text>
</comment>
<dbReference type="EMBL" id="DPBP01000003">
    <property type="protein sequence ID" value="HCE16352.1"/>
    <property type="molecule type" value="Genomic_DNA"/>
</dbReference>
<reference evidence="2 3" key="1">
    <citation type="journal article" date="2018" name="Nat. Biotechnol.">
        <title>A standardized bacterial taxonomy based on genome phylogeny substantially revises the tree of life.</title>
        <authorList>
            <person name="Parks D.H."/>
            <person name="Chuvochina M."/>
            <person name="Waite D.W."/>
            <person name="Rinke C."/>
            <person name="Skarshewski A."/>
            <person name="Chaumeil P.A."/>
            <person name="Hugenholtz P."/>
        </authorList>
    </citation>
    <scope>NUCLEOTIDE SEQUENCE [LARGE SCALE GENOMIC DNA]</scope>
    <source>
        <strain evidence="2">UBA8781</strain>
    </source>
</reference>
<gene>
    <name evidence="2" type="ORF">DEQ80_00695</name>
</gene>
<dbReference type="Pfam" id="PF00583">
    <property type="entry name" value="Acetyltransf_1"/>
    <property type="match status" value="1"/>
</dbReference>
<dbReference type="AlphaFoldDB" id="A0A3D1JCU5"/>
<dbReference type="SUPFAM" id="SSF55729">
    <property type="entry name" value="Acyl-CoA N-acyltransferases (Nat)"/>
    <property type="match status" value="2"/>
</dbReference>
<proteinExistence type="predicted"/>
<dbReference type="OrthoDB" id="160586at2"/>
<dbReference type="InterPro" id="IPR016181">
    <property type="entry name" value="Acyl_CoA_acyltransferase"/>
</dbReference>
<feature type="domain" description="N-acetyltransferase" evidence="1">
    <location>
        <begin position="152"/>
        <end position="286"/>
    </location>
</feature>
<sequence>MSPTPPQFTLRQVHEADRTRLSRFLATLSYFHRHLDWCEPLEWLGRQPFWVLEKSGQIEAMLACLPEPEGVAWVRLFAVAQWTSPAWAWKLLFERVLHELMLLSPQPEIVSLSLQDWYTDLLSINGFQHYQDIVTLSQESSIPPPLPDVPGLLLRRMTYDDLPAVAEVDNLAFEPIWRLSLSELKGAFERTHYNTVIEVDSQIVAYQMSSLNGYKAHLARLAVHPASQRRHFGYRLVRDVLEYFLIGHNTWGVTLNTQSDNHASLALYQNMGFHITGESFPVYRFP</sequence>
<dbReference type="CDD" id="cd04301">
    <property type="entry name" value="NAT_SF"/>
    <property type="match status" value="1"/>
</dbReference>
<dbReference type="Proteomes" id="UP000264141">
    <property type="component" value="Unassembled WGS sequence"/>
</dbReference>
<evidence type="ECO:0000313" key="2">
    <source>
        <dbReference type="EMBL" id="HCE16352.1"/>
    </source>
</evidence>
<dbReference type="GO" id="GO:0016747">
    <property type="term" value="F:acyltransferase activity, transferring groups other than amino-acyl groups"/>
    <property type="evidence" value="ECO:0007669"/>
    <property type="project" value="InterPro"/>
</dbReference>
<keyword evidence="2" id="KW-0808">Transferase</keyword>
<dbReference type="RefSeq" id="WP_062189473.1">
    <property type="nucleotide sequence ID" value="NZ_DF967965.1"/>
</dbReference>
<dbReference type="STRING" id="229919.GCA_001050195_00525"/>
<dbReference type="PROSITE" id="PS51186">
    <property type="entry name" value="GNAT"/>
    <property type="match status" value="1"/>
</dbReference>
<organism evidence="2 3">
    <name type="scientific">Anaerolinea thermolimosa</name>
    <dbReference type="NCBI Taxonomy" id="229919"/>
    <lineage>
        <taxon>Bacteria</taxon>
        <taxon>Bacillati</taxon>
        <taxon>Chloroflexota</taxon>
        <taxon>Anaerolineae</taxon>
        <taxon>Anaerolineales</taxon>
        <taxon>Anaerolineaceae</taxon>
        <taxon>Anaerolinea</taxon>
    </lineage>
</organism>
<dbReference type="InterPro" id="IPR050276">
    <property type="entry name" value="MshD_Acetyltransferase"/>
</dbReference>